<accession>A0A6J4MIS7</accession>
<protein>
    <submittedName>
        <fullName evidence="1">Uncharacterized protein</fullName>
    </submittedName>
</protein>
<sequence length="522" mass="57420">MFALHRAGGRVKTAGLGLDPLFPEEADGYARDPSPERAALLRAAIGQLQSNPPPRLLATFFPQERNAIRGFLSRSGLYRPFLKTDQGPAGIFLPFVTGDGEGLRTYRVTNREGVAIPEVHLASTLRDSADARRASDRVRAHYRRHELEECSASLGDLSTHVGFRSRKADVGRGLFFFCNAAATDALITIPSEVCGRVERIVNELVERALAKASHARAKYRGGAPLHEALASAQGDRLEAGPELQAGLYLQGDVYLGLDGTITINQVQLPDVGLFLTELPSEDHVILPQVQEVVGGLRARTQELLATLPSPTWLLTRESVVRDGNDTLEHLEIQALRKMAAEAGLDLRVTTPSQVDGLPAGAQILLLNVDPAAPDCEPLLRRTSRGEIACTPDPFFKLFYGELTTERRIAVRGKELELFMEAIRPGRSMTPGGLHAIHQGIERVYKHAKFTADILHVEVPGERTLVPTLRHSVHSFTSLYARCARHGFPDLFVREVPIDRGSSFLHGEWGPHLCALRFYFSRV</sequence>
<gene>
    <name evidence="1" type="ORF">AVDCRST_MAG68-4246</name>
</gene>
<proteinExistence type="predicted"/>
<organism evidence="1">
    <name type="scientific">uncultured Gemmatimonadota bacterium</name>
    <dbReference type="NCBI Taxonomy" id="203437"/>
    <lineage>
        <taxon>Bacteria</taxon>
        <taxon>Pseudomonadati</taxon>
        <taxon>Gemmatimonadota</taxon>
        <taxon>environmental samples</taxon>
    </lineage>
</organism>
<dbReference type="EMBL" id="CADCTW010000195">
    <property type="protein sequence ID" value="CAA9358960.1"/>
    <property type="molecule type" value="Genomic_DNA"/>
</dbReference>
<name>A0A6J4MIS7_9BACT</name>
<dbReference type="AlphaFoldDB" id="A0A6J4MIS7"/>
<reference evidence="1" key="1">
    <citation type="submission" date="2020-02" db="EMBL/GenBank/DDBJ databases">
        <authorList>
            <person name="Meier V. D."/>
        </authorList>
    </citation>
    <scope>NUCLEOTIDE SEQUENCE</scope>
    <source>
        <strain evidence="1">AVDCRST_MAG68</strain>
    </source>
</reference>
<evidence type="ECO:0000313" key="1">
    <source>
        <dbReference type="EMBL" id="CAA9358960.1"/>
    </source>
</evidence>